<dbReference type="RefSeq" id="WP_188101387.1">
    <property type="nucleotide sequence ID" value="NZ_JAANIH010000021.1"/>
</dbReference>
<proteinExistence type="predicted"/>
<name>A0ABR7UI29_9BRAD</name>
<keyword evidence="3" id="KW-1185">Reference proteome</keyword>
<dbReference type="Proteomes" id="UP000639516">
    <property type="component" value="Unassembled WGS sequence"/>
</dbReference>
<dbReference type="EMBL" id="JAATTO010000072">
    <property type="protein sequence ID" value="MBC9983542.1"/>
    <property type="molecule type" value="Genomic_DNA"/>
</dbReference>
<feature type="compositionally biased region" description="Pro residues" evidence="1">
    <location>
        <begin position="93"/>
        <end position="104"/>
    </location>
</feature>
<evidence type="ECO:0000313" key="2">
    <source>
        <dbReference type="EMBL" id="MBC9983542.1"/>
    </source>
</evidence>
<sequence>MTRKKSGLDWLGFLFILFGTIGAATVAHAQARLEPPTAPTAGATVHDVKVRPHDEQTDGKFAPTPYAGKSSSAEPRHIRTTRERITDGSAPPAVAPLQPPPAKP</sequence>
<gene>
    <name evidence="2" type="ORF">HA482_35710</name>
</gene>
<feature type="compositionally biased region" description="Basic and acidic residues" evidence="1">
    <location>
        <begin position="46"/>
        <end position="58"/>
    </location>
</feature>
<protein>
    <submittedName>
        <fullName evidence="2">Uncharacterized protein</fullName>
    </submittedName>
</protein>
<evidence type="ECO:0000256" key="1">
    <source>
        <dbReference type="SAM" id="MobiDB-lite"/>
    </source>
</evidence>
<evidence type="ECO:0000313" key="3">
    <source>
        <dbReference type="Proteomes" id="UP000639516"/>
    </source>
</evidence>
<accession>A0ABR7UI29</accession>
<feature type="region of interest" description="Disordered" evidence="1">
    <location>
        <begin position="35"/>
        <end position="104"/>
    </location>
</feature>
<feature type="compositionally biased region" description="Basic and acidic residues" evidence="1">
    <location>
        <begin position="74"/>
        <end position="86"/>
    </location>
</feature>
<organism evidence="2 3">
    <name type="scientific">Bradyrhizobium campsiandrae</name>
    <dbReference type="NCBI Taxonomy" id="1729892"/>
    <lineage>
        <taxon>Bacteria</taxon>
        <taxon>Pseudomonadati</taxon>
        <taxon>Pseudomonadota</taxon>
        <taxon>Alphaproteobacteria</taxon>
        <taxon>Hyphomicrobiales</taxon>
        <taxon>Nitrobacteraceae</taxon>
        <taxon>Bradyrhizobium</taxon>
    </lineage>
</organism>
<comment type="caution">
    <text evidence="2">The sequence shown here is derived from an EMBL/GenBank/DDBJ whole genome shotgun (WGS) entry which is preliminary data.</text>
</comment>
<reference evidence="2 3" key="1">
    <citation type="journal article" date="2020" name="Arch. Microbiol.">
        <title>Bradyrhizobium campsiandrae sp. nov., a nitrogen-fixing bacterial strain isolated from a native leguminous tree from the Amazon adapted to flooded conditions.</title>
        <authorList>
            <person name="Cabral Michel D."/>
            <person name="Martins da Costa E."/>
            <person name="Azarias Guimaraes A."/>
            <person name="Soares de Carvalho T."/>
            <person name="Santos de Castro Caputo P."/>
            <person name="Willems A."/>
            <person name="de Souza Moreira F.M."/>
        </authorList>
    </citation>
    <scope>NUCLEOTIDE SEQUENCE [LARGE SCALE GENOMIC DNA]</scope>
    <source>
        <strain evidence="3">INPA 384B</strain>
    </source>
</reference>